<dbReference type="PANTHER" id="PTHR47784:SF5">
    <property type="entry name" value="STEROL UPTAKE CONTROL PROTEIN 2"/>
    <property type="match status" value="1"/>
</dbReference>
<keyword evidence="2" id="KW-1185">Reference proteome</keyword>
<dbReference type="KEGG" id="mrr:Moror_16947"/>
<dbReference type="OrthoDB" id="416217at2759"/>
<evidence type="ECO:0000313" key="2">
    <source>
        <dbReference type="Proteomes" id="UP000017559"/>
    </source>
</evidence>
<protein>
    <submittedName>
        <fullName evidence="1">C6 transcription</fullName>
    </submittedName>
</protein>
<dbReference type="GO" id="GO:0001228">
    <property type="term" value="F:DNA-binding transcription activator activity, RNA polymerase II-specific"/>
    <property type="evidence" value="ECO:0007669"/>
    <property type="project" value="TreeGrafter"/>
</dbReference>
<sequence length="288" mass="32957">MAETSASYCTDSTFLAETSHFLPQLIFSNPACMHAALSFTALHMGRLHEPSSSSSSQNLIVRGSAHQRAAIRLSSTPSLTIDERFMTVGSLSLYIISSALSLTSSSPENIFSLVTLLHNIWSPLKQFLYADPWLQGWDSKQPGTSVAAPALNSRTGFLTPLHSLYDTCMDLDLDREELDDPDIKEAYRTAVLGLGVMYSIVHMGLEGRGAFFWPALVEKRFLRLLNKRRQRALVILYYYLMTLRNLRERCWWVSEAERWVEYVYGLIDERWREWLRYQEGSVVMKRNL</sequence>
<gene>
    <name evidence="1" type="ORF">Moror_16947</name>
</gene>
<accession>V2WVL0</accession>
<evidence type="ECO:0000313" key="1">
    <source>
        <dbReference type="EMBL" id="ESK84215.1"/>
    </source>
</evidence>
<proteinExistence type="predicted"/>
<dbReference type="PANTHER" id="PTHR47784">
    <property type="entry name" value="STEROL UPTAKE CONTROL PROTEIN 2"/>
    <property type="match status" value="1"/>
</dbReference>
<dbReference type="HOGENOM" id="CLU_024934_3_0_1"/>
<reference evidence="1 2" key="1">
    <citation type="journal article" date="2014" name="BMC Genomics">
        <title>Genome and secretome analysis of the hemibiotrophic fungal pathogen, Moniliophthora roreri, which causes frosty pod rot disease of cacao: mechanisms of the biotrophic and necrotrophic phases.</title>
        <authorList>
            <person name="Meinhardt L.W."/>
            <person name="Costa G.G.L."/>
            <person name="Thomazella D.P.T."/>
            <person name="Teixeira P.J.P.L."/>
            <person name="Carazzolle M.F."/>
            <person name="Schuster S.C."/>
            <person name="Carlson J.E."/>
            <person name="Guiltinan M.J."/>
            <person name="Mieczkowski P."/>
            <person name="Farmer A."/>
            <person name="Ramaraj T."/>
            <person name="Crozier J."/>
            <person name="Davis R.E."/>
            <person name="Shao J."/>
            <person name="Melnick R.L."/>
            <person name="Pereira G.A.G."/>
            <person name="Bailey B.A."/>
        </authorList>
    </citation>
    <scope>NUCLEOTIDE SEQUENCE [LARGE SCALE GENOMIC DNA]</scope>
    <source>
        <strain evidence="1 2">MCA 2997</strain>
    </source>
</reference>
<dbReference type="InterPro" id="IPR053157">
    <property type="entry name" value="Sterol_Uptake_Regulator"/>
</dbReference>
<dbReference type="EMBL" id="AWSO01001349">
    <property type="protein sequence ID" value="ESK84215.1"/>
    <property type="molecule type" value="Genomic_DNA"/>
</dbReference>
<dbReference type="AlphaFoldDB" id="V2WVL0"/>
<organism evidence="1 2">
    <name type="scientific">Moniliophthora roreri (strain MCA 2997)</name>
    <name type="common">Cocoa frosty pod rot fungus</name>
    <name type="synonym">Crinipellis roreri</name>
    <dbReference type="NCBI Taxonomy" id="1381753"/>
    <lineage>
        <taxon>Eukaryota</taxon>
        <taxon>Fungi</taxon>
        <taxon>Dikarya</taxon>
        <taxon>Basidiomycota</taxon>
        <taxon>Agaricomycotina</taxon>
        <taxon>Agaricomycetes</taxon>
        <taxon>Agaricomycetidae</taxon>
        <taxon>Agaricales</taxon>
        <taxon>Marasmiineae</taxon>
        <taxon>Marasmiaceae</taxon>
        <taxon>Moniliophthora</taxon>
    </lineage>
</organism>
<name>V2WVL0_MONRO</name>
<comment type="caution">
    <text evidence="1">The sequence shown here is derived from an EMBL/GenBank/DDBJ whole genome shotgun (WGS) entry which is preliminary data.</text>
</comment>
<dbReference type="Proteomes" id="UP000017559">
    <property type="component" value="Unassembled WGS sequence"/>
</dbReference>